<comment type="caution">
    <text evidence="2">The sequence shown here is derived from an EMBL/GenBank/DDBJ whole genome shotgun (WGS) entry which is preliminary data.</text>
</comment>
<dbReference type="Proteomes" id="UP000580250">
    <property type="component" value="Unassembled WGS sequence"/>
</dbReference>
<reference evidence="2 3" key="1">
    <citation type="submission" date="2020-08" db="EMBL/GenBank/DDBJ databases">
        <authorList>
            <person name="Koutsovoulos G."/>
            <person name="Danchin GJ E."/>
        </authorList>
    </citation>
    <scope>NUCLEOTIDE SEQUENCE [LARGE SCALE GENOMIC DNA]</scope>
</reference>
<keyword evidence="1" id="KW-1133">Transmembrane helix</keyword>
<protein>
    <submittedName>
        <fullName evidence="2">Uncharacterized protein</fullName>
    </submittedName>
</protein>
<evidence type="ECO:0000256" key="1">
    <source>
        <dbReference type="SAM" id="Phobius"/>
    </source>
</evidence>
<sequence>MLLIRRNKSQINEDKRPFSCSMGALSLYFLKNIIMGWVGSLMLNLDVLQASYLCIRNSNLSIFCVYLPTAILRFNNKKRYIKCVITIKSNVLK</sequence>
<keyword evidence="1" id="KW-0472">Membrane</keyword>
<feature type="transmembrane region" description="Helical" evidence="1">
    <location>
        <begin position="20"/>
        <end position="38"/>
    </location>
</feature>
<gene>
    <name evidence="2" type="ORF">MENT_LOCUS26738</name>
</gene>
<feature type="transmembrane region" description="Helical" evidence="1">
    <location>
        <begin position="50"/>
        <end position="72"/>
    </location>
</feature>
<keyword evidence="1" id="KW-0812">Transmembrane</keyword>
<evidence type="ECO:0000313" key="2">
    <source>
        <dbReference type="EMBL" id="CAD2175034.1"/>
    </source>
</evidence>
<accession>A0A6V7VKP9</accession>
<dbReference type="AlphaFoldDB" id="A0A6V7VKP9"/>
<evidence type="ECO:0000313" key="3">
    <source>
        <dbReference type="Proteomes" id="UP000580250"/>
    </source>
</evidence>
<name>A0A6V7VKP9_MELEN</name>
<organism evidence="2 3">
    <name type="scientific">Meloidogyne enterolobii</name>
    <name type="common">Root-knot nematode worm</name>
    <name type="synonym">Meloidogyne mayaguensis</name>
    <dbReference type="NCBI Taxonomy" id="390850"/>
    <lineage>
        <taxon>Eukaryota</taxon>
        <taxon>Metazoa</taxon>
        <taxon>Ecdysozoa</taxon>
        <taxon>Nematoda</taxon>
        <taxon>Chromadorea</taxon>
        <taxon>Rhabditida</taxon>
        <taxon>Tylenchina</taxon>
        <taxon>Tylenchomorpha</taxon>
        <taxon>Tylenchoidea</taxon>
        <taxon>Meloidogynidae</taxon>
        <taxon>Meloidogyninae</taxon>
        <taxon>Meloidogyne</taxon>
    </lineage>
</organism>
<dbReference type="EMBL" id="CAJEWN010000246">
    <property type="protein sequence ID" value="CAD2175034.1"/>
    <property type="molecule type" value="Genomic_DNA"/>
</dbReference>
<proteinExistence type="predicted"/>